<feature type="domain" description="C2H2-type" evidence="13">
    <location>
        <begin position="383"/>
        <end position="411"/>
    </location>
</feature>
<feature type="binding site" evidence="11">
    <location>
        <position position="17"/>
    </location>
    <ligand>
        <name>Zn(2+)</name>
        <dbReference type="ChEBI" id="CHEBI:29105"/>
    </ligand>
</feature>
<reference evidence="15" key="1">
    <citation type="submission" date="2005-10" db="EMBL/GenBank/DDBJ databases">
        <authorList>
            <person name="Loftus B.J."/>
            <person name="Nene V.M."/>
            <person name="Hannick L.I."/>
            <person name="Bidwell S."/>
            <person name="Haas B."/>
            <person name="Amedeo P."/>
            <person name="Orvis J."/>
            <person name="Wortman J.R."/>
            <person name="White O.R."/>
            <person name="Salzberg S."/>
            <person name="Shumway M."/>
            <person name="Koo H."/>
            <person name="Zhao Y."/>
            <person name="Holmes M."/>
            <person name="Miller J."/>
            <person name="Schatz M."/>
            <person name="Pop M."/>
            <person name="Pai G."/>
            <person name="Utterback T."/>
            <person name="Rogers Y.-H."/>
            <person name="Kravitz S."/>
            <person name="Fraser C.M."/>
        </authorList>
    </citation>
    <scope>NUCLEOTIDE SEQUENCE</scope>
    <source>
        <strain evidence="15">Liverpool</strain>
    </source>
</reference>
<dbReference type="InterPro" id="IPR012934">
    <property type="entry name" value="Znf_AD"/>
</dbReference>
<feature type="compositionally biased region" description="Basic and acidic residues" evidence="12">
    <location>
        <begin position="145"/>
        <end position="157"/>
    </location>
</feature>
<dbReference type="GO" id="GO:0003677">
    <property type="term" value="F:DNA binding"/>
    <property type="evidence" value="ECO:0007669"/>
    <property type="project" value="UniProtKB-KW"/>
</dbReference>
<dbReference type="Gene3D" id="3.40.1800.20">
    <property type="match status" value="1"/>
</dbReference>
<reference evidence="15" key="2">
    <citation type="journal article" date="2007" name="Science">
        <title>Genome sequence of Aedes aegypti, a major arbovirus vector.</title>
        <authorList>
            <person name="Nene V."/>
            <person name="Wortman J.R."/>
            <person name="Lawson D."/>
            <person name="Haas B."/>
            <person name="Kodira C."/>
            <person name="Tu Z.J."/>
            <person name="Loftus B."/>
            <person name="Xi Z."/>
            <person name="Megy K."/>
            <person name="Grabherr M."/>
            <person name="Ren Q."/>
            <person name="Zdobnov E.M."/>
            <person name="Lobo N.F."/>
            <person name="Campbell K.S."/>
            <person name="Brown S.E."/>
            <person name="Bonaldo M.F."/>
            <person name="Zhu J."/>
            <person name="Sinkins S.P."/>
            <person name="Hogenkamp D.G."/>
            <person name="Amedeo P."/>
            <person name="Arensburger P."/>
            <person name="Atkinson P.W."/>
            <person name="Bidwell S."/>
            <person name="Biedler J."/>
            <person name="Birney E."/>
            <person name="Bruggner R.V."/>
            <person name="Costas J."/>
            <person name="Coy M.R."/>
            <person name="Crabtree J."/>
            <person name="Crawford M."/>
            <person name="Debruyn B."/>
            <person name="Decaprio D."/>
            <person name="Eiglmeier K."/>
            <person name="Eisenstadt E."/>
            <person name="El-Dorry H."/>
            <person name="Gelbart W.M."/>
            <person name="Gomes S.L."/>
            <person name="Hammond M."/>
            <person name="Hannick L.I."/>
            <person name="Hogan J.R."/>
            <person name="Holmes M.H."/>
            <person name="Jaffe D."/>
            <person name="Johnston J.S."/>
            <person name="Kennedy R.C."/>
            <person name="Koo H."/>
            <person name="Kravitz S."/>
            <person name="Kriventseva E.V."/>
            <person name="Kulp D."/>
            <person name="Labutti K."/>
            <person name="Lee E."/>
            <person name="Li S."/>
            <person name="Lovin D.D."/>
            <person name="Mao C."/>
            <person name="Mauceli E."/>
            <person name="Menck C.F."/>
            <person name="Miller J.R."/>
            <person name="Montgomery P."/>
            <person name="Mori A."/>
            <person name="Nascimento A.L."/>
            <person name="Naveira H.F."/>
            <person name="Nusbaum C."/>
            <person name="O'leary S."/>
            <person name="Orvis J."/>
            <person name="Pertea M."/>
            <person name="Quesneville H."/>
            <person name="Reidenbach K.R."/>
            <person name="Rogers Y.H."/>
            <person name="Roth C.W."/>
            <person name="Schneider J.R."/>
            <person name="Schatz M."/>
            <person name="Shumway M."/>
            <person name="Stanke M."/>
            <person name="Stinson E.O."/>
            <person name="Tubio J.M."/>
            <person name="Vanzee J.P."/>
            <person name="Verjovski-Almeida S."/>
            <person name="Werner D."/>
            <person name="White O."/>
            <person name="Wyder S."/>
            <person name="Zeng Q."/>
            <person name="Zhao Q."/>
            <person name="Zhao Y."/>
            <person name="Hill C.A."/>
            <person name="Raikhel A.S."/>
            <person name="Soares M.B."/>
            <person name="Knudson D.L."/>
            <person name="Lee N.H."/>
            <person name="Galagan J."/>
            <person name="Salzberg S.L."/>
            <person name="Paulsen I.T."/>
            <person name="Dimopoulos G."/>
            <person name="Collins F.H."/>
            <person name="Birren B."/>
            <person name="Fraser-Liggett C.M."/>
            <person name="Severson D.W."/>
        </authorList>
    </citation>
    <scope>NUCLEOTIDE SEQUENCE [LARGE SCALE GENOMIC DNA]</scope>
    <source>
        <strain evidence="15">Liverpool</strain>
    </source>
</reference>
<dbReference type="Gene3D" id="3.30.160.60">
    <property type="entry name" value="Classic Zinc Finger"/>
    <property type="match status" value="7"/>
</dbReference>
<evidence type="ECO:0000256" key="2">
    <source>
        <dbReference type="ARBA" id="ARBA00022723"/>
    </source>
</evidence>
<dbReference type="SUPFAM" id="SSF57667">
    <property type="entry name" value="beta-beta-alpha zinc fingers"/>
    <property type="match status" value="4"/>
</dbReference>
<evidence type="ECO:0000256" key="12">
    <source>
        <dbReference type="SAM" id="MobiDB-lite"/>
    </source>
</evidence>
<dbReference type="FunFam" id="3.30.160.60:FF:000325">
    <property type="entry name" value="ZFP90 zinc finger protein"/>
    <property type="match status" value="1"/>
</dbReference>
<evidence type="ECO:0000256" key="9">
    <source>
        <dbReference type="ARBA" id="ARBA00023242"/>
    </source>
</evidence>
<dbReference type="Proteomes" id="UP000682892">
    <property type="component" value="Unassembled WGS sequence"/>
</dbReference>
<feature type="region of interest" description="Disordered" evidence="12">
    <location>
        <begin position="568"/>
        <end position="595"/>
    </location>
</feature>
<evidence type="ECO:0000256" key="5">
    <source>
        <dbReference type="ARBA" id="ARBA00022833"/>
    </source>
</evidence>
<feature type="domain" description="C2H2-type" evidence="13">
    <location>
        <begin position="524"/>
        <end position="551"/>
    </location>
</feature>
<sequence length="595" mass="68875">MATMEEQSSSETVCRVCLDNRPEMFSIFSAIEGGTIIASVITESTAVQVEEDDGLPELICSECTEEVKFVASFMNKARQSDHTLRDVFKAEVKQEEDEQLYKLEISVLDQPKTIITKVEIEDDYDVYEVEDQEETAGSESPPRYYEGHESDFGVEHESDSDEDYDPEETRDRKSLKTELSFVDANDLPSSDSDEETKPKRKKRYTKAAKSEGIEMDEIEEKIFEVVEVGSQRLCCTCFKMFDDEEELIEHGKEVHKGRRTSNPDKKHVCKLCFRRYSSKVALHAHSKKAASITRVFDCQLCHARFASPQKRQQHAHKHPPVDSKSAIYIAPLPADALDMGKICCAQGCNQVFDTDEDLLAHSELEHVANKVQAELNPDNRRPVQCKVCYRRFMDEKGLKQHQQRIYMPKRHVCSICGLKFAMVGECKRHEIDHFVVEKKFKCDQCPKAYIHSDQLKAHIKRHSATREFMCNICGQSYMQRHSLQAHMLKHEGKLPFECDICKKAFRVKAKLMYHKRVHSGERPFPCRYCEQAFADSTNRLRHEMSHTGVKPYKCEYCEKTFITKRLRRDHERTHTNSSRRGQTSYQMPETSIMIE</sequence>
<dbReference type="AlphaFoldDB" id="A0A1S4EYD9"/>
<dbReference type="FunFam" id="3.30.160.60:FF:000065">
    <property type="entry name" value="B-cell CLL/lymphoma 6, member B"/>
    <property type="match status" value="1"/>
</dbReference>
<keyword evidence="7" id="KW-0238">DNA-binding</keyword>
<reference evidence="15" key="3">
    <citation type="submission" date="2012-09" db="EMBL/GenBank/DDBJ databases">
        <authorList>
            <consortium name="VectorBase"/>
        </authorList>
    </citation>
    <scope>NUCLEOTIDE SEQUENCE</scope>
    <source>
        <strain evidence="15">Liverpool</strain>
    </source>
</reference>
<dbReference type="OrthoDB" id="8117402at2759"/>
<feature type="region of interest" description="Disordered" evidence="12">
    <location>
        <begin position="130"/>
        <end position="209"/>
    </location>
</feature>
<feature type="binding site" evidence="11">
    <location>
        <position position="60"/>
    </location>
    <ligand>
        <name>Zn(2+)</name>
        <dbReference type="ChEBI" id="CHEBI:29105"/>
    </ligand>
</feature>
<evidence type="ECO:0000256" key="4">
    <source>
        <dbReference type="ARBA" id="ARBA00022771"/>
    </source>
</evidence>
<evidence type="ECO:0000313" key="16">
    <source>
        <dbReference type="Proteomes" id="UP000682892"/>
    </source>
</evidence>
<dbReference type="GO" id="GO:0008270">
    <property type="term" value="F:zinc ion binding"/>
    <property type="evidence" value="ECO:0007669"/>
    <property type="project" value="UniProtKB-UniRule"/>
</dbReference>
<dbReference type="PROSITE" id="PS00028">
    <property type="entry name" value="ZINC_FINGER_C2H2_1"/>
    <property type="match status" value="8"/>
</dbReference>
<dbReference type="SMART" id="SM00355">
    <property type="entry name" value="ZnF_C2H2"/>
    <property type="match status" value="11"/>
</dbReference>
<evidence type="ECO:0000256" key="10">
    <source>
        <dbReference type="PROSITE-ProRule" id="PRU00042"/>
    </source>
</evidence>
<keyword evidence="5 11" id="KW-0862">Zinc</keyword>
<feature type="compositionally biased region" description="Polar residues" evidence="12">
    <location>
        <begin position="575"/>
        <end position="589"/>
    </location>
</feature>
<feature type="domain" description="C2H2-type" evidence="13">
    <location>
        <begin position="440"/>
        <end position="467"/>
    </location>
</feature>
<keyword evidence="8" id="KW-0804">Transcription</keyword>
<feature type="domain" description="C2H2-type" evidence="13">
    <location>
        <begin position="232"/>
        <end position="260"/>
    </location>
</feature>
<name>A0A1S4EYD9_AEDAE</name>
<dbReference type="GO" id="GO:0000981">
    <property type="term" value="F:DNA-binding transcription factor activity, RNA polymerase II-specific"/>
    <property type="evidence" value="ECO:0007669"/>
    <property type="project" value="TreeGrafter"/>
</dbReference>
<feature type="domain" description="C2H2-type" evidence="13">
    <location>
        <begin position="468"/>
        <end position="495"/>
    </location>
</feature>
<dbReference type="Pfam" id="PF07776">
    <property type="entry name" value="zf-AD"/>
    <property type="match status" value="1"/>
</dbReference>
<evidence type="ECO:0000259" key="14">
    <source>
        <dbReference type="PROSITE" id="PS51915"/>
    </source>
</evidence>
<keyword evidence="3" id="KW-0677">Repeat</keyword>
<evidence type="ECO:0000256" key="1">
    <source>
        <dbReference type="ARBA" id="ARBA00004123"/>
    </source>
</evidence>
<keyword evidence="4 10" id="KW-0863">Zinc-finger</keyword>
<dbReference type="PANTHER" id="PTHR24394:SF29">
    <property type="entry name" value="MYONEURIN"/>
    <property type="match status" value="1"/>
</dbReference>
<feature type="compositionally biased region" description="Basic and acidic residues" evidence="12">
    <location>
        <begin position="167"/>
        <end position="176"/>
    </location>
</feature>
<dbReference type="OMA" id="RHITMHT"/>
<evidence type="ECO:0000256" key="11">
    <source>
        <dbReference type="PROSITE-ProRule" id="PRU01263"/>
    </source>
</evidence>
<evidence type="ECO:0000256" key="3">
    <source>
        <dbReference type="ARBA" id="ARBA00022737"/>
    </source>
</evidence>
<dbReference type="PROSITE" id="PS50157">
    <property type="entry name" value="ZINC_FINGER_C2H2_2"/>
    <property type="match status" value="7"/>
</dbReference>
<keyword evidence="9" id="KW-0539">Nucleus</keyword>
<dbReference type="FunFam" id="3.30.160.60:FF:000340">
    <property type="entry name" value="zinc finger protein 473 isoform X1"/>
    <property type="match status" value="1"/>
</dbReference>
<dbReference type="PROSITE" id="PS51915">
    <property type="entry name" value="ZAD"/>
    <property type="match status" value="1"/>
</dbReference>
<dbReference type="EMBL" id="CH477214">
    <property type="protein sequence ID" value="EAT47611.1"/>
    <property type="molecule type" value="Genomic_DNA"/>
</dbReference>
<feature type="domain" description="ZAD" evidence="14">
    <location>
        <begin position="12"/>
        <end position="87"/>
    </location>
</feature>
<dbReference type="KEGG" id="aag:5569824"/>
<evidence type="ECO:0000256" key="6">
    <source>
        <dbReference type="ARBA" id="ARBA00023015"/>
    </source>
</evidence>
<protein>
    <submittedName>
        <fullName evidence="15">AAEL001315-PA</fullName>
    </submittedName>
</protein>
<organism evidence="15 16">
    <name type="scientific">Aedes aegypti</name>
    <name type="common">Yellowfever mosquito</name>
    <name type="synonym">Culex aegypti</name>
    <dbReference type="NCBI Taxonomy" id="7159"/>
    <lineage>
        <taxon>Eukaryota</taxon>
        <taxon>Metazoa</taxon>
        <taxon>Ecdysozoa</taxon>
        <taxon>Arthropoda</taxon>
        <taxon>Hexapoda</taxon>
        <taxon>Insecta</taxon>
        <taxon>Pterygota</taxon>
        <taxon>Neoptera</taxon>
        <taxon>Endopterygota</taxon>
        <taxon>Diptera</taxon>
        <taxon>Nematocera</taxon>
        <taxon>Culicoidea</taxon>
        <taxon>Culicidae</taxon>
        <taxon>Culicinae</taxon>
        <taxon>Aedini</taxon>
        <taxon>Aedes</taxon>
        <taxon>Stegomyia</taxon>
    </lineage>
</organism>
<comment type="subcellular location">
    <subcellularLocation>
        <location evidence="1">Nucleus</location>
    </subcellularLocation>
</comment>
<evidence type="ECO:0000313" key="15">
    <source>
        <dbReference type="EMBL" id="EAT47611.1"/>
    </source>
</evidence>
<evidence type="ECO:0000259" key="13">
    <source>
        <dbReference type="PROSITE" id="PS50157"/>
    </source>
</evidence>
<dbReference type="GO" id="GO:0005634">
    <property type="term" value="C:nucleus"/>
    <property type="evidence" value="ECO:0007669"/>
    <property type="project" value="UniProtKB-SubCell"/>
</dbReference>
<dbReference type="PANTHER" id="PTHR24394">
    <property type="entry name" value="ZINC FINGER PROTEIN"/>
    <property type="match status" value="1"/>
</dbReference>
<feature type="domain" description="C2H2-type" evidence="13">
    <location>
        <begin position="496"/>
        <end position="523"/>
    </location>
</feature>
<proteinExistence type="predicted"/>
<dbReference type="InterPro" id="IPR036236">
    <property type="entry name" value="Znf_C2H2_sf"/>
</dbReference>
<evidence type="ECO:0000256" key="8">
    <source>
        <dbReference type="ARBA" id="ARBA00023163"/>
    </source>
</evidence>
<accession>A0A1S4EYD9</accession>
<evidence type="ECO:0000256" key="7">
    <source>
        <dbReference type="ARBA" id="ARBA00023125"/>
    </source>
</evidence>
<feature type="binding site" evidence="11">
    <location>
        <position position="63"/>
    </location>
    <ligand>
        <name>Zn(2+)</name>
        <dbReference type="ChEBI" id="CHEBI:29105"/>
    </ligand>
</feature>
<feature type="domain" description="C2H2-type" evidence="13">
    <location>
        <begin position="552"/>
        <end position="579"/>
    </location>
</feature>
<dbReference type="Pfam" id="PF00096">
    <property type="entry name" value="zf-C2H2"/>
    <property type="match status" value="4"/>
</dbReference>
<dbReference type="InterPro" id="IPR013087">
    <property type="entry name" value="Znf_C2H2_type"/>
</dbReference>
<keyword evidence="2 11" id="KW-0479">Metal-binding</keyword>
<dbReference type="SMART" id="SM00868">
    <property type="entry name" value="zf-AD"/>
    <property type="match status" value="1"/>
</dbReference>
<gene>
    <name evidence="15" type="ORF">AaeL_AAEL001315</name>
</gene>
<dbReference type="SUPFAM" id="SSF57716">
    <property type="entry name" value="Glucocorticoid receptor-like (DNA-binding domain)"/>
    <property type="match status" value="1"/>
</dbReference>
<feature type="binding site" evidence="11">
    <location>
        <position position="14"/>
    </location>
    <ligand>
        <name>Zn(2+)</name>
        <dbReference type="ChEBI" id="CHEBI:29105"/>
    </ligand>
</feature>
<keyword evidence="6" id="KW-0805">Transcription regulation</keyword>
<dbReference type="FunFam" id="3.30.160.60:FF:000446">
    <property type="entry name" value="Zinc finger protein"/>
    <property type="match status" value="1"/>
</dbReference>